<comment type="caution">
    <text evidence="1">The sequence shown here is derived from an EMBL/GenBank/DDBJ whole genome shotgun (WGS) entry which is preliminary data.</text>
</comment>
<reference evidence="1 2" key="1">
    <citation type="submission" date="2021-06" db="EMBL/GenBank/DDBJ databases">
        <title>Caerostris darwini draft genome.</title>
        <authorList>
            <person name="Kono N."/>
            <person name="Arakawa K."/>
        </authorList>
    </citation>
    <scope>NUCLEOTIDE SEQUENCE [LARGE SCALE GENOMIC DNA]</scope>
</reference>
<name>A0AAV4T6N2_9ARAC</name>
<proteinExistence type="predicted"/>
<accession>A0AAV4T6N2</accession>
<dbReference type="AlphaFoldDB" id="A0AAV4T6N2"/>
<evidence type="ECO:0000313" key="1">
    <source>
        <dbReference type="EMBL" id="GIY40854.1"/>
    </source>
</evidence>
<dbReference type="Proteomes" id="UP001054837">
    <property type="component" value="Unassembled WGS sequence"/>
</dbReference>
<dbReference type="EMBL" id="BPLQ01009015">
    <property type="protein sequence ID" value="GIY40854.1"/>
    <property type="molecule type" value="Genomic_DNA"/>
</dbReference>
<organism evidence="1 2">
    <name type="scientific">Caerostris darwini</name>
    <dbReference type="NCBI Taxonomy" id="1538125"/>
    <lineage>
        <taxon>Eukaryota</taxon>
        <taxon>Metazoa</taxon>
        <taxon>Ecdysozoa</taxon>
        <taxon>Arthropoda</taxon>
        <taxon>Chelicerata</taxon>
        <taxon>Arachnida</taxon>
        <taxon>Araneae</taxon>
        <taxon>Araneomorphae</taxon>
        <taxon>Entelegynae</taxon>
        <taxon>Araneoidea</taxon>
        <taxon>Araneidae</taxon>
        <taxon>Caerostris</taxon>
    </lineage>
</organism>
<evidence type="ECO:0000313" key="2">
    <source>
        <dbReference type="Proteomes" id="UP001054837"/>
    </source>
</evidence>
<gene>
    <name evidence="1" type="ORF">CDAR_64871</name>
</gene>
<protein>
    <submittedName>
        <fullName evidence="1">Uncharacterized protein</fullName>
    </submittedName>
</protein>
<sequence length="123" mass="13628">MCATRPPPRGSLSVGVPSQLLQQIAERGEVLRLTDGFAHTLAETLQFYDPTFTRPYQGLCAEYIFINWEHSAQQKYSSRVQHDHPRGSLLAGVPSQLLQQIAAREEVLQLTVGFGAAHTLVRG</sequence>
<keyword evidence="2" id="KW-1185">Reference proteome</keyword>